<protein>
    <submittedName>
        <fullName evidence="2">Uncharacterized protein</fullName>
    </submittedName>
</protein>
<accession>A0A699K702</accession>
<organism evidence="2">
    <name type="scientific">Tanacetum cinerariifolium</name>
    <name type="common">Dalmatian daisy</name>
    <name type="synonym">Chrysanthemum cinerariifolium</name>
    <dbReference type="NCBI Taxonomy" id="118510"/>
    <lineage>
        <taxon>Eukaryota</taxon>
        <taxon>Viridiplantae</taxon>
        <taxon>Streptophyta</taxon>
        <taxon>Embryophyta</taxon>
        <taxon>Tracheophyta</taxon>
        <taxon>Spermatophyta</taxon>
        <taxon>Magnoliopsida</taxon>
        <taxon>eudicotyledons</taxon>
        <taxon>Gunneridae</taxon>
        <taxon>Pentapetalae</taxon>
        <taxon>asterids</taxon>
        <taxon>campanulids</taxon>
        <taxon>Asterales</taxon>
        <taxon>Asteraceae</taxon>
        <taxon>Asteroideae</taxon>
        <taxon>Anthemideae</taxon>
        <taxon>Anthemidinae</taxon>
        <taxon>Tanacetum</taxon>
    </lineage>
</organism>
<name>A0A699K702_TANCI</name>
<sequence length="191" mass="21317">MLLHHLHKILPPTPHARPLQDQPSTPPASPLQEQPITTSKSSMSLLTTLMETCASLSKKVAALEQDKHAQALEILQLKKRVKKLEKKKRSKSSSFKRLKRIGTSQRVESSADTVVDVETQEEVVPMDAEPQERINQEEVNAANKGVSAAEPTVFNDEEVTMTMAQTLIKLKAEKAKLLDEQIAQKLHDKEV</sequence>
<feature type="region of interest" description="Disordered" evidence="1">
    <location>
        <begin position="86"/>
        <end position="147"/>
    </location>
</feature>
<evidence type="ECO:0000313" key="2">
    <source>
        <dbReference type="EMBL" id="GFA74943.1"/>
    </source>
</evidence>
<proteinExistence type="predicted"/>
<evidence type="ECO:0000256" key="1">
    <source>
        <dbReference type="SAM" id="MobiDB-lite"/>
    </source>
</evidence>
<dbReference type="AlphaFoldDB" id="A0A699K702"/>
<feature type="compositionally biased region" description="Polar residues" evidence="1">
    <location>
        <begin position="102"/>
        <end position="111"/>
    </location>
</feature>
<comment type="caution">
    <text evidence="2">The sequence shown here is derived from an EMBL/GenBank/DDBJ whole genome shotgun (WGS) entry which is preliminary data.</text>
</comment>
<feature type="compositionally biased region" description="Basic residues" evidence="1">
    <location>
        <begin position="86"/>
        <end position="100"/>
    </location>
</feature>
<gene>
    <name evidence="2" type="ORF">Tci_646915</name>
</gene>
<feature type="region of interest" description="Disordered" evidence="1">
    <location>
        <begin position="1"/>
        <end position="38"/>
    </location>
</feature>
<reference evidence="2" key="1">
    <citation type="journal article" date="2019" name="Sci. Rep.">
        <title>Draft genome of Tanacetum cinerariifolium, the natural source of mosquito coil.</title>
        <authorList>
            <person name="Yamashiro T."/>
            <person name="Shiraishi A."/>
            <person name="Satake H."/>
            <person name="Nakayama K."/>
        </authorList>
    </citation>
    <scope>NUCLEOTIDE SEQUENCE</scope>
</reference>
<dbReference type="EMBL" id="BKCJ010480733">
    <property type="protein sequence ID" value="GFA74943.1"/>
    <property type="molecule type" value="Genomic_DNA"/>
</dbReference>